<gene>
    <name evidence="1" type="ORF">EYF80_013412</name>
</gene>
<sequence>MDGLIAATQTHCWLQTGDGRMAFVFGTCLLGPQEHSKKEGEDRNTLFRPHCVQSSETDVEYHK</sequence>
<reference evidence="1 2" key="1">
    <citation type="submission" date="2019-03" db="EMBL/GenBank/DDBJ databases">
        <title>First draft genome of Liparis tanakae, snailfish: a comprehensive survey of snailfish specific genes.</title>
        <authorList>
            <person name="Kim W."/>
            <person name="Song I."/>
            <person name="Jeong J.-H."/>
            <person name="Kim D."/>
            <person name="Kim S."/>
            <person name="Ryu S."/>
            <person name="Song J.Y."/>
            <person name="Lee S.K."/>
        </authorList>
    </citation>
    <scope>NUCLEOTIDE SEQUENCE [LARGE SCALE GENOMIC DNA]</scope>
    <source>
        <tissue evidence="1">Muscle</tissue>
    </source>
</reference>
<dbReference type="Proteomes" id="UP000314294">
    <property type="component" value="Unassembled WGS sequence"/>
</dbReference>
<comment type="caution">
    <text evidence="1">The sequence shown here is derived from an EMBL/GenBank/DDBJ whole genome shotgun (WGS) entry which is preliminary data.</text>
</comment>
<organism evidence="1 2">
    <name type="scientific">Liparis tanakae</name>
    <name type="common">Tanaka's snailfish</name>
    <dbReference type="NCBI Taxonomy" id="230148"/>
    <lineage>
        <taxon>Eukaryota</taxon>
        <taxon>Metazoa</taxon>
        <taxon>Chordata</taxon>
        <taxon>Craniata</taxon>
        <taxon>Vertebrata</taxon>
        <taxon>Euteleostomi</taxon>
        <taxon>Actinopterygii</taxon>
        <taxon>Neopterygii</taxon>
        <taxon>Teleostei</taxon>
        <taxon>Neoteleostei</taxon>
        <taxon>Acanthomorphata</taxon>
        <taxon>Eupercaria</taxon>
        <taxon>Perciformes</taxon>
        <taxon>Cottioidei</taxon>
        <taxon>Cottales</taxon>
        <taxon>Liparidae</taxon>
        <taxon>Liparis</taxon>
    </lineage>
</organism>
<proteinExistence type="predicted"/>
<evidence type="ECO:0000313" key="1">
    <source>
        <dbReference type="EMBL" id="TNN76333.1"/>
    </source>
</evidence>
<dbReference type="AlphaFoldDB" id="A0A4Z2IGQ0"/>
<accession>A0A4Z2IGQ0</accession>
<evidence type="ECO:0000313" key="2">
    <source>
        <dbReference type="Proteomes" id="UP000314294"/>
    </source>
</evidence>
<dbReference type="EMBL" id="SRLO01000094">
    <property type="protein sequence ID" value="TNN76333.1"/>
    <property type="molecule type" value="Genomic_DNA"/>
</dbReference>
<name>A0A4Z2IGQ0_9TELE</name>
<protein>
    <submittedName>
        <fullName evidence="1">Uncharacterized protein</fullName>
    </submittedName>
</protein>
<keyword evidence="2" id="KW-1185">Reference proteome</keyword>